<evidence type="ECO:0000256" key="5">
    <source>
        <dbReference type="ARBA" id="ARBA00022692"/>
    </source>
</evidence>
<dbReference type="Pfam" id="PF13609">
    <property type="entry name" value="Porin_4"/>
    <property type="match status" value="1"/>
</dbReference>
<dbReference type="EMBL" id="MN079095">
    <property type="protein sequence ID" value="QEA05130.1"/>
    <property type="molecule type" value="Genomic_DNA"/>
</dbReference>
<dbReference type="PRINTS" id="PR00182">
    <property type="entry name" value="ECOLNEIPORIN"/>
</dbReference>
<dbReference type="CDD" id="cd00342">
    <property type="entry name" value="gram_neg_porins"/>
    <property type="match status" value="1"/>
</dbReference>
<comment type="subunit">
    <text evidence="2">Homotrimer.</text>
</comment>
<dbReference type="GO" id="GO:0034220">
    <property type="term" value="P:monoatomic ion transmembrane transport"/>
    <property type="evidence" value="ECO:0007669"/>
    <property type="project" value="InterPro"/>
</dbReference>
<keyword evidence="3" id="KW-0813">Transport</keyword>
<keyword evidence="10" id="KW-0998">Cell outer membrane</keyword>
<feature type="domain" description="Porin" evidence="11">
    <location>
        <begin position="7"/>
        <end position="320"/>
    </location>
</feature>
<evidence type="ECO:0000256" key="4">
    <source>
        <dbReference type="ARBA" id="ARBA00022452"/>
    </source>
</evidence>
<keyword evidence="6" id="KW-0732">Signal</keyword>
<dbReference type="PANTHER" id="PTHR34501">
    <property type="entry name" value="PROTEIN YDDL-RELATED"/>
    <property type="match status" value="1"/>
</dbReference>
<dbReference type="InterPro" id="IPR050298">
    <property type="entry name" value="Gram-neg_bact_OMP"/>
</dbReference>
<name>A0A5B8R8T5_9ZZZZ</name>
<keyword evidence="9" id="KW-0472">Membrane</keyword>
<dbReference type="SUPFAM" id="SSF56935">
    <property type="entry name" value="Porins"/>
    <property type="match status" value="1"/>
</dbReference>
<dbReference type="GO" id="GO:0046930">
    <property type="term" value="C:pore complex"/>
    <property type="evidence" value="ECO:0007669"/>
    <property type="project" value="UniProtKB-KW"/>
</dbReference>
<evidence type="ECO:0000256" key="8">
    <source>
        <dbReference type="ARBA" id="ARBA00023114"/>
    </source>
</evidence>
<dbReference type="Gene3D" id="2.40.160.10">
    <property type="entry name" value="Porin"/>
    <property type="match status" value="1"/>
</dbReference>
<evidence type="ECO:0000256" key="9">
    <source>
        <dbReference type="ARBA" id="ARBA00023136"/>
    </source>
</evidence>
<keyword evidence="7" id="KW-0406">Ion transport</keyword>
<dbReference type="AlphaFoldDB" id="A0A5B8R8T5"/>
<evidence type="ECO:0000259" key="11">
    <source>
        <dbReference type="Pfam" id="PF13609"/>
    </source>
</evidence>
<comment type="subcellular location">
    <subcellularLocation>
        <location evidence="1">Membrane</location>
        <topology evidence="1">Multi-pass membrane protein</topology>
    </subcellularLocation>
</comment>
<dbReference type="PANTHER" id="PTHR34501:SF9">
    <property type="entry name" value="MAJOR OUTER MEMBRANE PROTEIN P.IA"/>
    <property type="match status" value="1"/>
</dbReference>
<evidence type="ECO:0000256" key="3">
    <source>
        <dbReference type="ARBA" id="ARBA00022448"/>
    </source>
</evidence>
<keyword evidence="8" id="KW-0626">Porin</keyword>
<protein>
    <submittedName>
        <fullName evidence="12">Major outer membrane protein</fullName>
    </submittedName>
</protein>
<accession>A0A5B8R8T5</accession>
<evidence type="ECO:0000256" key="1">
    <source>
        <dbReference type="ARBA" id="ARBA00004141"/>
    </source>
</evidence>
<dbReference type="GO" id="GO:0015288">
    <property type="term" value="F:porin activity"/>
    <property type="evidence" value="ECO:0007669"/>
    <property type="project" value="UniProtKB-KW"/>
</dbReference>
<dbReference type="InterPro" id="IPR033900">
    <property type="entry name" value="Gram_neg_porin_domain"/>
</dbReference>
<reference evidence="12" key="1">
    <citation type="submission" date="2019-06" db="EMBL/GenBank/DDBJ databases">
        <authorList>
            <person name="Murdoch R.W."/>
            <person name="Fathepure B."/>
        </authorList>
    </citation>
    <scope>NUCLEOTIDE SEQUENCE</scope>
</reference>
<proteinExistence type="predicted"/>
<organism evidence="12">
    <name type="scientific">uncultured organism</name>
    <dbReference type="NCBI Taxonomy" id="155900"/>
    <lineage>
        <taxon>unclassified sequences</taxon>
        <taxon>environmental samples</taxon>
    </lineage>
</organism>
<dbReference type="InterPro" id="IPR001702">
    <property type="entry name" value="Porin_Gram-ve"/>
</dbReference>
<dbReference type="InterPro" id="IPR023614">
    <property type="entry name" value="Porin_dom_sf"/>
</dbReference>
<evidence type="ECO:0000256" key="7">
    <source>
        <dbReference type="ARBA" id="ARBA00023065"/>
    </source>
</evidence>
<keyword evidence="4" id="KW-1134">Transmembrane beta strand</keyword>
<sequence length="334" mass="35641">MKKAISALAVAAALGASSAHAADFRVNDDTLFSVYGSIEFIYYSQEQATDGGDTESRSEFADNGSTIGFAGEHTWDNGLTGYFKAEFEHNADEEKGAGGINDGDKAYIGVKGNFGNVRAGSWDNIYNDAIQDPVDPFEAFSPSMSDISGEGDTIAYFSPKMGGFSFQVASQIRGDGDTPTSKQPLTDESAFQVVGMYEVNTLTFAVGYDDRGIVSQTGAAGGDPAEDGVFGASVTWDLAPLTLAARAEQQGETVEDDEVGYYSLNAAYDYGMGTLTATVTEVDPDADDEDSRTEFNLLGTYNVGSNMYVYAEAGWYDKENDEDDAMGVGVVYEF</sequence>
<keyword evidence="5" id="KW-0812">Transmembrane</keyword>
<evidence type="ECO:0000256" key="10">
    <source>
        <dbReference type="ARBA" id="ARBA00023237"/>
    </source>
</evidence>
<evidence type="ECO:0000313" key="12">
    <source>
        <dbReference type="EMBL" id="QEA05130.1"/>
    </source>
</evidence>
<evidence type="ECO:0000256" key="2">
    <source>
        <dbReference type="ARBA" id="ARBA00011233"/>
    </source>
</evidence>
<evidence type="ECO:0000256" key="6">
    <source>
        <dbReference type="ARBA" id="ARBA00022729"/>
    </source>
</evidence>
<gene>
    <name evidence="12" type="primary">hopP</name>
    <name evidence="12" type="ORF">KBTEX_01449</name>
</gene>